<comment type="caution">
    <text evidence="2">The sequence shown here is derived from an EMBL/GenBank/DDBJ whole genome shotgun (WGS) entry which is preliminary data.</text>
</comment>
<evidence type="ECO:0000313" key="2">
    <source>
        <dbReference type="EMBL" id="NYA69746.1"/>
    </source>
</evidence>
<gene>
    <name evidence="2" type="ORF">HZF10_02355</name>
</gene>
<dbReference type="InterPro" id="IPR016062">
    <property type="entry name" value="TM1410-rel"/>
</dbReference>
<dbReference type="PRINTS" id="PR01545">
    <property type="entry name" value="THEMAYE10DUF"/>
</dbReference>
<dbReference type="EMBL" id="JACBJI010000001">
    <property type="protein sequence ID" value="NYA69746.1"/>
    <property type="molecule type" value="Genomic_DNA"/>
</dbReference>
<dbReference type="SUPFAM" id="SSF51445">
    <property type="entry name" value="(Trans)glycosidases"/>
    <property type="match status" value="1"/>
</dbReference>
<dbReference type="PANTHER" id="PTHR35882">
    <property type="entry name" value="PELA"/>
    <property type="match status" value="1"/>
</dbReference>
<name>A0A7Y8XZD3_9FLAO</name>
<proteinExistence type="predicted"/>
<reference evidence="2 3" key="1">
    <citation type="submission" date="2020-07" db="EMBL/GenBank/DDBJ databases">
        <authorList>
            <person name="Sun Q."/>
        </authorList>
    </citation>
    <scope>NUCLEOTIDE SEQUENCE [LARGE SCALE GENOMIC DNA]</scope>
    <source>
        <strain evidence="2 3">MAH-1</strain>
    </source>
</reference>
<evidence type="ECO:0000313" key="3">
    <source>
        <dbReference type="Proteomes" id="UP000535020"/>
    </source>
</evidence>
<dbReference type="Gene3D" id="3.20.20.70">
    <property type="entry name" value="Aldolase class I"/>
    <property type="match status" value="2"/>
</dbReference>
<dbReference type="Proteomes" id="UP000535020">
    <property type="component" value="Unassembled WGS sequence"/>
</dbReference>
<accession>A0A7Y8XZD3</accession>
<protein>
    <submittedName>
        <fullName evidence="2">Endo alpha-1,4 polygalactosaminidase</fullName>
    </submittedName>
</protein>
<sequence>MRIRVIASLLFSFTLLCGFSRCSRKDVSTAKSDAPSNEAEAGVAMQKFVSQISKFAKSQKPGFNIIPQNGSVLAYTNLNPKQGKNYEYIQSVDGFGVEELFYTEDGSIDSARVALLDALKNDRKILVSEFIPDSEKINRVAEQNLDAGFVPFIRMKSNYSYSHIPERIRNQNQDDVTQMDQVRNYLYLINPKEFENKEAYLKALSETNFDLLIIDLFYDMQQLTKTDLELLKTKSDGGKRLVICYLNIGSAEKWRYYWNKSWKVGKPSWIKKNYAGYEGEYYVEFWDAEWKGIVFRGSDSYLRKIINAGFDGAYLDNTEAYHYLFHDQEEN</sequence>
<dbReference type="InterPro" id="IPR004352">
    <property type="entry name" value="GH114_TIM-barrel"/>
</dbReference>
<dbReference type="PANTHER" id="PTHR35882:SF2">
    <property type="entry name" value="PELA"/>
    <property type="match status" value="1"/>
</dbReference>
<organism evidence="2 3">
    <name type="scientific">Flavobacterium agri</name>
    <dbReference type="NCBI Taxonomy" id="2743471"/>
    <lineage>
        <taxon>Bacteria</taxon>
        <taxon>Pseudomonadati</taxon>
        <taxon>Bacteroidota</taxon>
        <taxon>Flavobacteriia</taxon>
        <taxon>Flavobacteriales</taxon>
        <taxon>Flavobacteriaceae</taxon>
        <taxon>Flavobacterium</taxon>
    </lineage>
</organism>
<feature type="domain" description="Glycoside-hydrolase family GH114 TIM-barrel" evidence="1">
    <location>
        <begin position="214"/>
        <end position="322"/>
    </location>
</feature>
<dbReference type="InterPro" id="IPR013785">
    <property type="entry name" value="Aldolase_TIM"/>
</dbReference>
<dbReference type="Pfam" id="PF03537">
    <property type="entry name" value="Glyco_hydro_114"/>
    <property type="match status" value="1"/>
</dbReference>
<dbReference type="RefSeq" id="WP_176004570.1">
    <property type="nucleotide sequence ID" value="NZ_JABWMI010000004.1"/>
</dbReference>
<evidence type="ECO:0000259" key="1">
    <source>
        <dbReference type="Pfam" id="PF03537"/>
    </source>
</evidence>
<dbReference type="AlphaFoldDB" id="A0A7Y8XZD3"/>
<dbReference type="InterPro" id="IPR017853">
    <property type="entry name" value="GH"/>
</dbReference>
<keyword evidence="3" id="KW-1185">Reference proteome</keyword>